<dbReference type="Proteomes" id="UP000799440">
    <property type="component" value="Unassembled WGS sequence"/>
</dbReference>
<proteinExistence type="predicted"/>
<dbReference type="EMBL" id="MU006577">
    <property type="protein sequence ID" value="KAF2746495.1"/>
    <property type="molecule type" value="Genomic_DNA"/>
</dbReference>
<organism evidence="1 2">
    <name type="scientific">Sporormia fimetaria CBS 119925</name>
    <dbReference type="NCBI Taxonomy" id="1340428"/>
    <lineage>
        <taxon>Eukaryota</taxon>
        <taxon>Fungi</taxon>
        <taxon>Dikarya</taxon>
        <taxon>Ascomycota</taxon>
        <taxon>Pezizomycotina</taxon>
        <taxon>Dothideomycetes</taxon>
        <taxon>Pleosporomycetidae</taxon>
        <taxon>Pleosporales</taxon>
        <taxon>Sporormiaceae</taxon>
        <taxon>Sporormia</taxon>
    </lineage>
</organism>
<accession>A0A6A6V7K6</accession>
<gene>
    <name evidence="1" type="ORF">M011DRAFT_85052</name>
</gene>
<sequence>MGVKTPQYARRPTIPGASHASFLLQRATRASDRGRRYPFICAYLISGVQDYLRVSLPTRHPLFLLLGKGNGAKAMYGGFRHLSPARMADPKCHSRRCGLYPKKKKSYFVTRICWSTGRPSTKLICMFDDELLCNFMFTSALESPNPTKGFSRPCDLKRKALCQLACFISHAGQYWCSNTAQQCSAS</sequence>
<name>A0A6A6V7K6_9PLEO</name>
<reference evidence="1" key="1">
    <citation type="journal article" date="2020" name="Stud. Mycol.">
        <title>101 Dothideomycetes genomes: a test case for predicting lifestyles and emergence of pathogens.</title>
        <authorList>
            <person name="Haridas S."/>
            <person name="Albert R."/>
            <person name="Binder M."/>
            <person name="Bloem J."/>
            <person name="Labutti K."/>
            <person name="Salamov A."/>
            <person name="Andreopoulos B."/>
            <person name="Baker S."/>
            <person name="Barry K."/>
            <person name="Bills G."/>
            <person name="Bluhm B."/>
            <person name="Cannon C."/>
            <person name="Castanera R."/>
            <person name="Culley D."/>
            <person name="Daum C."/>
            <person name="Ezra D."/>
            <person name="Gonzalez J."/>
            <person name="Henrissat B."/>
            <person name="Kuo A."/>
            <person name="Liang C."/>
            <person name="Lipzen A."/>
            <person name="Lutzoni F."/>
            <person name="Magnuson J."/>
            <person name="Mondo S."/>
            <person name="Nolan M."/>
            <person name="Ohm R."/>
            <person name="Pangilinan J."/>
            <person name="Park H.-J."/>
            <person name="Ramirez L."/>
            <person name="Alfaro M."/>
            <person name="Sun H."/>
            <person name="Tritt A."/>
            <person name="Yoshinaga Y."/>
            <person name="Zwiers L.-H."/>
            <person name="Turgeon B."/>
            <person name="Goodwin S."/>
            <person name="Spatafora J."/>
            <person name="Crous P."/>
            <person name="Grigoriev I."/>
        </authorList>
    </citation>
    <scope>NUCLEOTIDE SEQUENCE</scope>
    <source>
        <strain evidence="1">CBS 119925</strain>
    </source>
</reference>
<protein>
    <submittedName>
        <fullName evidence="1">Uncharacterized protein</fullName>
    </submittedName>
</protein>
<evidence type="ECO:0000313" key="1">
    <source>
        <dbReference type="EMBL" id="KAF2746495.1"/>
    </source>
</evidence>
<keyword evidence="2" id="KW-1185">Reference proteome</keyword>
<evidence type="ECO:0000313" key="2">
    <source>
        <dbReference type="Proteomes" id="UP000799440"/>
    </source>
</evidence>
<dbReference type="AlphaFoldDB" id="A0A6A6V7K6"/>